<keyword evidence="1" id="KW-1133">Transmembrane helix</keyword>
<name>A0A6C0B9Y9_9ZZZZ</name>
<dbReference type="AlphaFoldDB" id="A0A6C0B9Y9"/>
<dbReference type="EMBL" id="MN739104">
    <property type="protein sequence ID" value="QHS89067.1"/>
    <property type="molecule type" value="Genomic_DNA"/>
</dbReference>
<evidence type="ECO:0000256" key="1">
    <source>
        <dbReference type="SAM" id="Phobius"/>
    </source>
</evidence>
<feature type="transmembrane region" description="Helical" evidence="1">
    <location>
        <begin position="305"/>
        <end position="322"/>
    </location>
</feature>
<organism evidence="2">
    <name type="scientific">viral metagenome</name>
    <dbReference type="NCBI Taxonomy" id="1070528"/>
    <lineage>
        <taxon>unclassified sequences</taxon>
        <taxon>metagenomes</taxon>
        <taxon>organismal metagenomes</taxon>
    </lineage>
</organism>
<sequence>MKQNNNLILEDEYENFDWNYYINYYNDLSKKDICDKYTAWQHWNKIGKKEGRYLFKLPTREKYTFEKFDWISYITINDDLINMTRNEAWDHWRKHGISENRPLSRINNTCIHRARFGNLFFINMAYHFIALKNNAKISYKYYKKFKELGICFFIGEKTYDKEIYLSDNAFYPLIQSGEILEKNIVIDINNFFCQTKEFCFFIREQFNKVFKESIIKKNIFKDRYNNNRDIFLHIRLGDVKNENDKQNTFLYYDKILSSTDFEIGYISSDSIYDDICKSLIDKYNLQIIDFCEVSTIMFASTCRNIILSGGTFSWLIGFLAFYSDKIYYPQKKSRWYDDIFVFNEWVGVKV</sequence>
<reference evidence="2" key="1">
    <citation type="journal article" date="2020" name="Nature">
        <title>Giant virus diversity and host interactions through global metagenomics.</title>
        <authorList>
            <person name="Schulz F."/>
            <person name="Roux S."/>
            <person name="Paez-Espino D."/>
            <person name="Jungbluth S."/>
            <person name="Walsh D.A."/>
            <person name="Denef V.J."/>
            <person name="McMahon K.D."/>
            <person name="Konstantinidis K.T."/>
            <person name="Eloe-Fadrosh E.A."/>
            <person name="Kyrpides N.C."/>
            <person name="Woyke T."/>
        </authorList>
    </citation>
    <scope>NUCLEOTIDE SEQUENCE</scope>
    <source>
        <strain evidence="2">GVMAG-M-3300010158-59</strain>
    </source>
</reference>
<protein>
    <submittedName>
        <fullName evidence="2">Uncharacterized protein</fullName>
    </submittedName>
</protein>
<accession>A0A6C0B9Y9</accession>
<evidence type="ECO:0000313" key="2">
    <source>
        <dbReference type="EMBL" id="QHS89067.1"/>
    </source>
</evidence>
<keyword evidence="1" id="KW-0812">Transmembrane</keyword>
<keyword evidence="1" id="KW-0472">Membrane</keyword>
<proteinExistence type="predicted"/>